<dbReference type="EMBL" id="LWDP01000009">
    <property type="protein sequence ID" value="ORD94802.1"/>
    <property type="molecule type" value="Genomic_DNA"/>
</dbReference>
<evidence type="ECO:0000256" key="1">
    <source>
        <dbReference type="ARBA" id="ARBA00001966"/>
    </source>
</evidence>
<protein>
    <submittedName>
        <fullName evidence="11">DRE2</fullName>
    </submittedName>
</protein>
<evidence type="ECO:0000259" key="10">
    <source>
        <dbReference type="Pfam" id="PF05093"/>
    </source>
</evidence>
<gene>
    <name evidence="11" type="primary">DRE2</name>
    <name evidence="11" type="ORF">ECANGB1_2361</name>
</gene>
<dbReference type="GO" id="GO:0016226">
    <property type="term" value="P:iron-sulfur cluster assembly"/>
    <property type="evidence" value="ECO:0007669"/>
    <property type="project" value="InterPro"/>
</dbReference>
<feature type="domain" description="Anamorsin C-terminal" evidence="10">
    <location>
        <begin position="63"/>
        <end position="97"/>
    </location>
</feature>
<evidence type="ECO:0000256" key="5">
    <source>
        <dbReference type="ARBA" id="ARBA00022490"/>
    </source>
</evidence>
<dbReference type="Proteomes" id="UP000192639">
    <property type="component" value="Unassembled WGS sequence"/>
</dbReference>
<keyword evidence="9" id="KW-0496">Mitochondrion</keyword>
<keyword evidence="8" id="KW-0411">Iron-sulfur</keyword>
<organism evidence="11 12">
    <name type="scientific">Enterospora canceri</name>
    <dbReference type="NCBI Taxonomy" id="1081671"/>
    <lineage>
        <taxon>Eukaryota</taxon>
        <taxon>Fungi</taxon>
        <taxon>Fungi incertae sedis</taxon>
        <taxon>Microsporidia</taxon>
        <taxon>Enterocytozoonidae</taxon>
        <taxon>Enterospora</taxon>
    </lineage>
</organism>
<name>A0A1Y1S8L7_9MICR</name>
<evidence type="ECO:0000256" key="4">
    <source>
        <dbReference type="ARBA" id="ARBA00022485"/>
    </source>
</evidence>
<proteinExistence type="inferred from homology"/>
<comment type="caution">
    <text evidence="11">The sequence shown here is derived from an EMBL/GenBank/DDBJ whole genome shotgun (WGS) entry which is preliminary data.</text>
</comment>
<sequence length="107" mass="11971">MKNSKVTDDELEKLLKMAASKQNDPRERQIDEIDAIDAPNKRRVKKSRKCANCTCSRKSETAPKKSACGSCYLGDAFRCSGCPYKGMPSFKEGEEVDFNQDDLGNLE</sequence>
<comment type="cofactor">
    <cofactor evidence="1">
        <name>[4Fe-4S] cluster</name>
        <dbReference type="ChEBI" id="CHEBI:49883"/>
    </cofactor>
</comment>
<evidence type="ECO:0000313" key="11">
    <source>
        <dbReference type="EMBL" id="ORD94802.1"/>
    </source>
</evidence>
<keyword evidence="5" id="KW-0963">Cytoplasm</keyword>
<evidence type="ECO:0000256" key="9">
    <source>
        <dbReference type="ARBA" id="ARBA00023128"/>
    </source>
</evidence>
<dbReference type="GO" id="GO:0046872">
    <property type="term" value="F:metal ion binding"/>
    <property type="evidence" value="ECO:0007669"/>
    <property type="project" value="UniProtKB-KW"/>
</dbReference>
<keyword evidence="6" id="KW-0479">Metal-binding</keyword>
<dbReference type="GO" id="GO:0051539">
    <property type="term" value="F:4 iron, 4 sulfur cluster binding"/>
    <property type="evidence" value="ECO:0007669"/>
    <property type="project" value="UniProtKB-KW"/>
</dbReference>
<evidence type="ECO:0000256" key="2">
    <source>
        <dbReference type="ARBA" id="ARBA00004496"/>
    </source>
</evidence>
<evidence type="ECO:0000256" key="8">
    <source>
        <dbReference type="ARBA" id="ARBA00023014"/>
    </source>
</evidence>
<evidence type="ECO:0000256" key="7">
    <source>
        <dbReference type="ARBA" id="ARBA00023004"/>
    </source>
</evidence>
<dbReference type="GO" id="GO:0005737">
    <property type="term" value="C:cytoplasm"/>
    <property type="evidence" value="ECO:0007669"/>
    <property type="project" value="UniProtKB-SubCell"/>
</dbReference>
<accession>A0A1Y1S8L7</accession>
<reference evidence="11 12" key="1">
    <citation type="journal article" date="2017" name="Environ. Microbiol.">
        <title>Decay of the glycolytic pathway and adaptation to intranuclear parasitism within Enterocytozoonidae microsporidia.</title>
        <authorList>
            <person name="Wiredu Boakye D."/>
            <person name="Jaroenlak P."/>
            <person name="Prachumwat A."/>
            <person name="Williams T.A."/>
            <person name="Bateman K.S."/>
            <person name="Itsathitphaisarn O."/>
            <person name="Sritunyalucksana K."/>
            <person name="Paszkiewicz K.H."/>
            <person name="Moore K.A."/>
            <person name="Stentiford G.D."/>
            <person name="Williams B.A."/>
        </authorList>
    </citation>
    <scope>NUCLEOTIDE SEQUENCE [LARGE SCALE GENOMIC DNA]</scope>
    <source>
        <strain evidence="11 12">GB1</strain>
    </source>
</reference>
<dbReference type="OrthoDB" id="311633at2759"/>
<evidence type="ECO:0000256" key="3">
    <source>
        <dbReference type="ARBA" id="ARBA00008169"/>
    </source>
</evidence>
<keyword evidence="4" id="KW-0004">4Fe-4S</keyword>
<evidence type="ECO:0000313" key="12">
    <source>
        <dbReference type="Proteomes" id="UP000192639"/>
    </source>
</evidence>
<dbReference type="Pfam" id="PF05093">
    <property type="entry name" value="CIAPIN1"/>
    <property type="match status" value="1"/>
</dbReference>
<keyword evidence="7" id="KW-0408">Iron</keyword>
<comment type="similarity">
    <text evidence="3">Belongs to the anamorsin family.</text>
</comment>
<dbReference type="InterPro" id="IPR007785">
    <property type="entry name" value="Anamorsin"/>
</dbReference>
<evidence type="ECO:0000256" key="6">
    <source>
        <dbReference type="ARBA" id="ARBA00022723"/>
    </source>
</evidence>
<dbReference type="InterPro" id="IPR046408">
    <property type="entry name" value="CIAPIN1"/>
</dbReference>
<dbReference type="PANTHER" id="PTHR13273">
    <property type="entry name" value="ANAMORSIN"/>
    <property type="match status" value="1"/>
</dbReference>
<dbReference type="PANTHER" id="PTHR13273:SF14">
    <property type="entry name" value="ANAMORSIN"/>
    <property type="match status" value="1"/>
</dbReference>
<dbReference type="VEuPathDB" id="MicrosporidiaDB:ECANGB1_2361"/>
<dbReference type="AlphaFoldDB" id="A0A1Y1S8L7"/>
<keyword evidence="12" id="KW-1185">Reference proteome</keyword>
<comment type="subcellular location">
    <subcellularLocation>
        <location evidence="2">Cytoplasm</location>
    </subcellularLocation>
</comment>